<dbReference type="Proteomes" id="UP000002518">
    <property type="component" value="Chromosome"/>
</dbReference>
<accession>Q9YC93</accession>
<dbReference type="InterPro" id="IPR050259">
    <property type="entry name" value="SDR"/>
</dbReference>
<sequence>MLERCGGLVLGGSRGLGFHAARALASLGCNLVIVARGREALEKSAKEISEGFGVDVEPLVGDLRKKGHVENAVIHAVQTFGRVDAVVAAYGNISREPLTLREAEWEDWIEAAALYLASTSSLFKALASYNTAKATVILLSSFTVAEPMDPLIVSDAVRAGLSRLVKSAARLYPDRIRPILLILGSFKTPGAMRTLERIARSRGESLENVWRREVEMLSPLARSGGLDEFEEVIRMLVRSPDYMHGATVVFDGASGRVSWP</sequence>
<protein>
    <submittedName>
        <fullName evidence="2">Oxidoreductase</fullName>
    </submittedName>
</protein>
<proteinExistence type="inferred from homology"/>
<evidence type="ECO:0000256" key="1">
    <source>
        <dbReference type="ARBA" id="ARBA00006484"/>
    </source>
</evidence>
<dbReference type="EnsemblBacteria" id="BAA80355">
    <property type="protein sequence ID" value="BAA80355"/>
    <property type="gene ID" value="APE_1361.1"/>
</dbReference>
<dbReference type="Pfam" id="PF13561">
    <property type="entry name" value="adh_short_C2"/>
    <property type="match status" value="1"/>
</dbReference>
<dbReference type="KEGG" id="ape:APE_1361.1"/>
<evidence type="ECO:0000313" key="3">
    <source>
        <dbReference type="Proteomes" id="UP000002518"/>
    </source>
</evidence>
<evidence type="ECO:0000313" key="2">
    <source>
        <dbReference type="EMBL" id="BAA80355.2"/>
    </source>
</evidence>
<comment type="similarity">
    <text evidence="1">Belongs to the short-chain dehydrogenases/reductases (SDR) family.</text>
</comment>
<dbReference type="InterPro" id="IPR036291">
    <property type="entry name" value="NAD(P)-bd_dom_sf"/>
</dbReference>
<dbReference type="PIR" id="E72612">
    <property type="entry name" value="E72612"/>
</dbReference>
<dbReference type="SUPFAM" id="SSF51735">
    <property type="entry name" value="NAD(P)-binding Rossmann-fold domains"/>
    <property type="match status" value="1"/>
</dbReference>
<dbReference type="Gene3D" id="3.40.50.720">
    <property type="entry name" value="NAD(P)-binding Rossmann-like Domain"/>
    <property type="match status" value="1"/>
</dbReference>
<organism evidence="2 3">
    <name type="scientific">Aeropyrum pernix (strain ATCC 700893 / DSM 11879 / JCM 9820 / NBRC 100138 / K1)</name>
    <dbReference type="NCBI Taxonomy" id="272557"/>
    <lineage>
        <taxon>Archaea</taxon>
        <taxon>Thermoproteota</taxon>
        <taxon>Thermoprotei</taxon>
        <taxon>Desulfurococcales</taxon>
        <taxon>Desulfurococcaceae</taxon>
        <taxon>Aeropyrum</taxon>
    </lineage>
</organism>
<dbReference type="STRING" id="272557.APE_1361.1"/>
<dbReference type="PANTHER" id="PTHR42879">
    <property type="entry name" value="3-OXOACYL-(ACYL-CARRIER-PROTEIN) REDUCTASE"/>
    <property type="match status" value="1"/>
</dbReference>
<reference evidence="2 3" key="1">
    <citation type="journal article" date="1999" name="DNA Res.">
        <title>Complete genome sequence of an aerobic hyper-thermophilic crenarchaeon, Aeropyrum pernix K1.</title>
        <authorList>
            <person name="Kawarabayasi Y."/>
            <person name="Hino Y."/>
            <person name="Horikawa H."/>
            <person name="Yamazaki S."/>
            <person name="Haikawa Y."/>
            <person name="Jin-no K."/>
            <person name="Takahashi M."/>
            <person name="Sekine M."/>
            <person name="Baba S."/>
            <person name="Ankai A."/>
            <person name="Kosugi H."/>
            <person name="Hosoyama A."/>
            <person name="Fukui S."/>
            <person name="Nagai Y."/>
            <person name="Nishijima K."/>
            <person name="Nakazawa H."/>
            <person name="Takamiya M."/>
            <person name="Masuda S."/>
            <person name="Funahashi T."/>
            <person name="Tanaka T."/>
            <person name="Kudoh Y."/>
            <person name="Yamazaki J."/>
            <person name="Kushida N."/>
            <person name="Oguchi A."/>
            <person name="Aoki K."/>
            <person name="Kubota K."/>
            <person name="Nakamura Y."/>
            <person name="Nomura N."/>
            <person name="Sako Y."/>
            <person name="Kikuchi H."/>
        </authorList>
    </citation>
    <scope>NUCLEOTIDE SEQUENCE [LARGE SCALE GENOMIC DNA]</scope>
    <source>
        <strain evidence="3">ATCC 700893 / DSM 11879 / JCM 9820 / NBRC 100138 / K1</strain>
    </source>
</reference>
<dbReference type="eggNOG" id="arCOG01260">
    <property type="taxonomic scope" value="Archaea"/>
</dbReference>
<keyword evidence="3" id="KW-1185">Reference proteome</keyword>
<dbReference type="EMBL" id="BA000002">
    <property type="protein sequence ID" value="BAA80355.2"/>
    <property type="molecule type" value="Genomic_DNA"/>
</dbReference>
<dbReference type="AlphaFoldDB" id="Q9YC93"/>
<name>Q9YC93_AERPE</name>
<gene>
    <name evidence="2" type="ordered locus">APE_1361.1</name>
</gene>
<dbReference type="InterPro" id="IPR002347">
    <property type="entry name" value="SDR_fam"/>
</dbReference>
<dbReference type="PANTHER" id="PTHR42879:SF5">
    <property type="entry name" value="SHORT-CHAIN ALCOHOL DEHYDROGENASE"/>
    <property type="match status" value="1"/>
</dbReference>